<evidence type="ECO:0000313" key="1">
    <source>
        <dbReference type="EMBL" id="CAH1996491.1"/>
    </source>
</evidence>
<organism evidence="1 2">
    <name type="scientific">Acanthoscelides obtectus</name>
    <name type="common">Bean weevil</name>
    <name type="synonym">Bruchus obtectus</name>
    <dbReference type="NCBI Taxonomy" id="200917"/>
    <lineage>
        <taxon>Eukaryota</taxon>
        <taxon>Metazoa</taxon>
        <taxon>Ecdysozoa</taxon>
        <taxon>Arthropoda</taxon>
        <taxon>Hexapoda</taxon>
        <taxon>Insecta</taxon>
        <taxon>Pterygota</taxon>
        <taxon>Neoptera</taxon>
        <taxon>Endopterygota</taxon>
        <taxon>Coleoptera</taxon>
        <taxon>Polyphaga</taxon>
        <taxon>Cucujiformia</taxon>
        <taxon>Chrysomeloidea</taxon>
        <taxon>Chrysomelidae</taxon>
        <taxon>Bruchinae</taxon>
        <taxon>Bruchini</taxon>
        <taxon>Acanthoscelides</taxon>
    </lineage>
</organism>
<name>A0A9P0PST3_ACAOB</name>
<evidence type="ECO:0000313" key="2">
    <source>
        <dbReference type="Proteomes" id="UP001152888"/>
    </source>
</evidence>
<dbReference type="Proteomes" id="UP001152888">
    <property type="component" value="Unassembled WGS sequence"/>
</dbReference>
<keyword evidence="2" id="KW-1185">Reference proteome</keyword>
<gene>
    <name evidence="1" type="ORF">ACAOBT_LOCUS23240</name>
</gene>
<protein>
    <submittedName>
        <fullName evidence="1">Uncharacterized protein</fullName>
    </submittedName>
</protein>
<dbReference type="EMBL" id="CAKOFQ010007260">
    <property type="protein sequence ID" value="CAH1996491.1"/>
    <property type="molecule type" value="Genomic_DNA"/>
</dbReference>
<proteinExistence type="predicted"/>
<reference evidence="1" key="1">
    <citation type="submission" date="2022-03" db="EMBL/GenBank/DDBJ databases">
        <authorList>
            <person name="Sayadi A."/>
        </authorList>
    </citation>
    <scope>NUCLEOTIDE SEQUENCE</scope>
</reference>
<accession>A0A9P0PST3</accession>
<dbReference type="AlphaFoldDB" id="A0A9P0PST3"/>
<comment type="caution">
    <text evidence="1">The sequence shown here is derived from an EMBL/GenBank/DDBJ whole genome shotgun (WGS) entry which is preliminary data.</text>
</comment>
<sequence>MTPRVRRRRGERLMVWVAEPHPIPYLNTIQNPIFQQDNARLHQPVDESS</sequence>